<feature type="non-terminal residue" evidence="2">
    <location>
        <position position="75"/>
    </location>
</feature>
<keyword evidence="1" id="KW-0472">Membrane</keyword>
<reference evidence="2 3" key="1">
    <citation type="journal article" date="2013" name="BMC Genomics">
        <title>The miniature genome of a carnivorous plant Genlisea aurea contains a low number of genes and short non-coding sequences.</title>
        <authorList>
            <person name="Leushkin E.V."/>
            <person name="Sutormin R.A."/>
            <person name="Nabieva E.R."/>
            <person name="Penin A.A."/>
            <person name="Kondrashov A.S."/>
            <person name="Logacheva M.D."/>
        </authorList>
    </citation>
    <scope>NUCLEOTIDE SEQUENCE [LARGE SCALE GENOMIC DNA]</scope>
</reference>
<protein>
    <submittedName>
        <fullName evidence="2">Uncharacterized protein</fullName>
    </submittedName>
</protein>
<name>S8D7Y8_9LAMI</name>
<dbReference type="AlphaFoldDB" id="S8D7Y8"/>
<accession>S8D7Y8</accession>
<evidence type="ECO:0000313" key="3">
    <source>
        <dbReference type="Proteomes" id="UP000015453"/>
    </source>
</evidence>
<keyword evidence="1" id="KW-0812">Transmembrane</keyword>
<feature type="transmembrane region" description="Helical" evidence="1">
    <location>
        <begin position="12"/>
        <end position="30"/>
    </location>
</feature>
<sequence length="75" mass="8695">MEWRKTASYSLKLLFLMAPLAFAAVVVWLSPENYYYYYLLRSWSSAENRTADFDRRVDFSSAAPPLAVEVRAQPP</sequence>
<evidence type="ECO:0000313" key="2">
    <source>
        <dbReference type="EMBL" id="EPS73606.1"/>
    </source>
</evidence>
<dbReference type="Proteomes" id="UP000015453">
    <property type="component" value="Unassembled WGS sequence"/>
</dbReference>
<keyword evidence="1" id="KW-1133">Transmembrane helix</keyword>
<organism evidence="2 3">
    <name type="scientific">Genlisea aurea</name>
    <dbReference type="NCBI Taxonomy" id="192259"/>
    <lineage>
        <taxon>Eukaryota</taxon>
        <taxon>Viridiplantae</taxon>
        <taxon>Streptophyta</taxon>
        <taxon>Embryophyta</taxon>
        <taxon>Tracheophyta</taxon>
        <taxon>Spermatophyta</taxon>
        <taxon>Magnoliopsida</taxon>
        <taxon>eudicotyledons</taxon>
        <taxon>Gunneridae</taxon>
        <taxon>Pentapetalae</taxon>
        <taxon>asterids</taxon>
        <taxon>lamiids</taxon>
        <taxon>Lamiales</taxon>
        <taxon>Lentibulariaceae</taxon>
        <taxon>Genlisea</taxon>
    </lineage>
</organism>
<dbReference type="EMBL" id="AUSU01000380">
    <property type="protein sequence ID" value="EPS73606.1"/>
    <property type="molecule type" value="Genomic_DNA"/>
</dbReference>
<evidence type="ECO:0000256" key="1">
    <source>
        <dbReference type="SAM" id="Phobius"/>
    </source>
</evidence>
<comment type="caution">
    <text evidence="2">The sequence shown here is derived from an EMBL/GenBank/DDBJ whole genome shotgun (WGS) entry which is preliminary data.</text>
</comment>
<proteinExistence type="predicted"/>
<keyword evidence="3" id="KW-1185">Reference proteome</keyword>
<gene>
    <name evidence="2" type="ORF">M569_01150</name>
</gene>